<evidence type="ECO:0000313" key="2">
    <source>
        <dbReference type="Proteomes" id="UP000233769"/>
    </source>
</evidence>
<dbReference type="EMBL" id="LT962688">
    <property type="protein sequence ID" value="SOR31490.1"/>
    <property type="molecule type" value="Genomic_DNA"/>
</dbReference>
<dbReference type="AlphaFoldDB" id="A0A2N9AW57"/>
<evidence type="ECO:0000313" key="1">
    <source>
        <dbReference type="EMBL" id="SOR31490.1"/>
    </source>
</evidence>
<accession>A0A2N9AW57</accession>
<protein>
    <submittedName>
        <fullName evidence="1">Uncharacterized protein</fullName>
    </submittedName>
</protein>
<sequence>MAWSRIRPDCIRLAALGLCFDAQSFDEPVAAPSECGLAESSYVMMQEASGEMESLDEDLMRRCGACRTVFRDRDEAAQPEP</sequence>
<gene>
    <name evidence="1" type="ORF">TK0001_4905</name>
</gene>
<name>A0A2N9AW57_METEX</name>
<dbReference type="Proteomes" id="UP000233769">
    <property type="component" value="Chromosome tk0001"/>
</dbReference>
<organism evidence="1 2">
    <name type="scientific">Methylorubrum extorquens</name>
    <name type="common">Methylobacterium dichloromethanicum</name>
    <name type="synonym">Methylobacterium extorquens</name>
    <dbReference type="NCBI Taxonomy" id="408"/>
    <lineage>
        <taxon>Bacteria</taxon>
        <taxon>Pseudomonadati</taxon>
        <taxon>Pseudomonadota</taxon>
        <taxon>Alphaproteobacteria</taxon>
        <taxon>Hyphomicrobiales</taxon>
        <taxon>Methylobacteriaceae</taxon>
        <taxon>Methylorubrum</taxon>
    </lineage>
</organism>
<proteinExistence type="predicted"/>
<reference evidence="2" key="1">
    <citation type="submission" date="2017-10" db="EMBL/GenBank/DDBJ databases">
        <authorList>
            <person name="Regsiter A."/>
            <person name="William W."/>
        </authorList>
    </citation>
    <scope>NUCLEOTIDE SEQUENCE [LARGE SCALE GENOMIC DNA]</scope>
</reference>